<evidence type="ECO:0000259" key="2">
    <source>
        <dbReference type="Pfam" id="PF10881"/>
    </source>
</evidence>
<dbReference type="Pfam" id="PF10881">
    <property type="entry name" value="DUF2726"/>
    <property type="match status" value="1"/>
</dbReference>
<dbReference type="InterPro" id="IPR024402">
    <property type="entry name" value="DUF2726"/>
</dbReference>
<dbReference type="EMBL" id="JBHLYR010000044">
    <property type="protein sequence ID" value="MFB9993113.1"/>
    <property type="molecule type" value="Genomic_DNA"/>
</dbReference>
<comment type="caution">
    <text evidence="3">The sequence shown here is derived from an EMBL/GenBank/DDBJ whole genome shotgun (WGS) entry which is preliminary data.</text>
</comment>
<feature type="compositionally biased region" description="Polar residues" evidence="1">
    <location>
        <begin position="25"/>
        <end position="51"/>
    </location>
</feature>
<dbReference type="Proteomes" id="UP001589733">
    <property type="component" value="Unassembled WGS sequence"/>
</dbReference>
<protein>
    <submittedName>
        <fullName evidence="3">DUF2726 domain-containing protein</fullName>
    </submittedName>
</protein>
<proteinExistence type="predicted"/>
<keyword evidence="4" id="KW-1185">Reference proteome</keyword>
<gene>
    <name evidence="3" type="ORF">ACFFLM_14155</name>
</gene>
<feature type="domain" description="DUF2726" evidence="2">
    <location>
        <begin position="92"/>
        <end position="207"/>
    </location>
</feature>
<organism evidence="3 4">
    <name type="scientific">Deinococcus oregonensis</name>
    <dbReference type="NCBI Taxonomy" id="1805970"/>
    <lineage>
        <taxon>Bacteria</taxon>
        <taxon>Thermotogati</taxon>
        <taxon>Deinococcota</taxon>
        <taxon>Deinococci</taxon>
        <taxon>Deinococcales</taxon>
        <taxon>Deinococcaceae</taxon>
        <taxon>Deinococcus</taxon>
    </lineage>
</organism>
<dbReference type="RefSeq" id="WP_380011271.1">
    <property type="nucleotide sequence ID" value="NZ_JBHLYR010000044.1"/>
</dbReference>
<reference evidence="3 4" key="1">
    <citation type="submission" date="2024-09" db="EMBL/GenBank/DDBJ databases">
        <authorList>
            <person name="Sun Q."/>
            <person name="Mori K."/>
        </authorList>
    </citation>
    <scope>NUCLEOTIDE SEQUENCE [LARGE SCALE GENOMIC DNA]</scope>
    <source>
        <strain evidence="3 4">JCM 13503</strain>
    </source>
</reference>
<sequence>MTLLVVGAVLVVLAVVLVARARRTQSPTSAGAPQRSAPVSTSQLPQGQVRFSTAEAERQQRLREQEEAASVHPSHVPGGIPESLPIKLKGYFFSKSELAFFQTLEGALPQGFRVFPNVRLNDLFLITAPQHQRQGTYARLRDKHVDFLIVALPDFRPVCAIELDGASHDQPQQQYRDAVKDVAFRSAGLPLLRLRAEGNHTRQSVQKLLEGYVRQRTVA</sequence>
<name>A0ABV6B3Z1_9DEIO</name>
<evidence type="ECO:0000256" key="1">
    <source>
        <dbReference type="SAM" id="MobiDB-lite"/>
    </source>
</evidence>
<feature type="region of interest" description="Disordered" evidence="1">
    <location>
        <begin position="25"/>
        <end position="55"/>
    </location>
</feature>
<evidence type="ECO:0000313" key="3">
    <source>
        <dbReference type="EMBL" id="MFB9993113.1"/>
    </source>
</evidence>
<accession>A0ABV6B3Z1</accession>
<evidence type="ECO:0000313" key="4">
    <source>
        <dbReference type="Proteomes" id="UP001589733"/>
    </source>
</evidence>